<evidence type="ECO:0000313" key="2">
    <source>
        <dbReference type="EMBL" id="CAK0868759.1"/>
    </source>
</evidence>
<dbReference type="EMBL" id="CAUYUJ010016779">
    <property type="protein sequence ID" value="CAK0868759.1"/>
    <property type="molecule type" value="Genomic_DNA"/>
</dbReference>
<comment type="caution">
    <text evidence="2">The sequence shown here is derived from an EMBL/GenBank/DDBJ whole genome shotgun (WGS) entry which is preliminary data.</text>
</comment>
<feature type="compositionally biased region" description="Low complexity" evidence="1">
    <location>
        <begin position="77"/>
        <end position="92"/>
    </location>
</feature>
<feature type="compositionally biased region" description="Pro residues" evidence="1">
    <location>
        <begin position="115"/>
        <end position="125"/>
    </location>
</feature>
<dbReference type="Proteomes" id="UP001189429">
    <property type="component" value="Unassembled WGS sequence"/>
</dbReference>
<feature type="region of interest" description="Disordered" evidence="1">
    <location>
        <begin position="56"/>
        <end position="129"/>
    </location>
</feature>
<keyword evidence="3" id="KW-1185">Reference proteome</keyword>
<reference evidence="2" key="1">
    <citation type="submission" date="2023-10" db="EMBL/GenBank/DDBJ databases">
        <authorList>
            <person name="Chen Y."/>
            <person name="Shah S."/>
            <person name="Dougan E. K."/>
            <person name="Thang M."/>
            <person name="Chan C."/>
        </authorList>
    </citation>
    <scope>NUCLEOTIDE SEQUENCE [LARGE SCALE GENOMIC DNA]</scope>
</reference>
<evidence type="ECO:0000256" key="1">
    <source>
        <dbReference type="SAM" id="MobiDB-lite"/>
    </source>
</evidence>
<sequence length="164" mass="17400">MAWERLVRSLVALARLRGYWVQLGNYLQDGRHEYLLTFGVRLPADEQKPSAAAQIDLSDADDGAKGRKQARQREAAPEASSAARPAAGAVAATSKAEGGVVPDSDEEGGELLPEDLPPYPELPPPRIEDELDEALVQACTVAKEAANAALEEGDAAKALGKLTE</sequence>
<gene>
    <name evidence="2" type="ORF">PCOR1329_LOCUS55315</name>
</gene>
<name>A0ABN9V780_9DINO</name>
<evidence type="ECO:0000313" key="3">
    <source>
        <dbReference type="Proteomes" id="UP001189429"/>
    </source>
</evidence>
<proteinExistence type="predicted"/>
<feature type="compositionally biased region" description="Acidic residues" evidence="1">
    <location>
        <begin position="103"/>
        <end position="113"/>
    </location>
</feature>
<protein>
    <submittedName>
        <fullName evidence="2">Uncharacterized protein</fullName>
    </submittedName>
</protein>
<accession>A0ABN9V780</accession>
<organism evidence="2 3">
    <name type="scientific">Prorocentrum cordatum</name>
    <dbReference type="NCBI Taxonomy" id="2364126"/>
    <lineage>
        <taxon>Eukaryota</taxon>
        <taxon>Sar</taxon>
        <taxon>Alveolata</taxon>
        <taxon>Dinophyceae</taxon>
        <taxon>Prorocentrales</taxon>
        <taxon>Prorocentraceae</taxon>
        <taxon>Prorocentrum</taxon>
    </lineage>
</organism>
<feature type="non-terminal residue" evidence="2">
    <location>
        <position position="164"/>
    </location>
</feature>